<dbReference type="AlphaFoldDB" id="A0A0L1KI18"/>
<feature type="region of interest" description="Disordered" evidence="2">
    <location>
        <begin position="224"/>
        <end position="248"/>
    </location>
</feature>
<evidence type="ECO:0000256" key="2">
    <source>
        <dbReference type="SAM" id="MobiDB-lite"/>
    </source>
</evidence>
<dbReference type="EMBL" id="JYNE01000008">
    <property type="protein sequence ID" value="KNH03477.1"/>
    <property type="molecule type" value="Genomic_DNA"/>
</dbReference>
<dbReference type="Pfam" id="PF01464">
    <property type="entry name" value="SLT"/>
    <property type="match status" value="1"/>
</dbReference>
<accession>A0A0L1KI18</accession>
<dbReference type="InterPro" id="IPR008258">
    <property type="entry name" value="Transglycosylase_SLT_dom_1"/>
</dbReference>
<comment type="caution">
    <text evidence="4">The sequence shown here is derived from an EMBL/GenBank/DDBJ whole genome shotgun (WGS) entry which is preliminary data.</text>
</comment>
<dbReference type="GO" id="GO:0016787">
    <property type="term" value="F:hydrolase activity"/>
    <property type="evidence" value="ECO:0007669"/>
    <property type="project" value="UniProtKB-KW"/>
</dbReference>
<keyword evidence="4" id="KW-0378">Hydrolase</keyword>
<sequence>MPTINPVQSANVQSAIARAATRTGVDFDYLLAQAKLESGLDPSAKAGTSSATGLYQFIDSTWLRTLDRHGAKHGMEWADAAIGKNGRVADHATRDHLLSLRYDADTSSLMAAELTRENAAGLQTVLGREAEPAELYLAHFLGLGGAQKFLGALASNPDQSAAAMMPQAARANRSIFYDGGAPRSVGDVMSLMRDKVARAYGDTPLPGTGPRIEQQFAGLAAQQPAQRSMRSSGGLAPPALPSNPAARPSMADTLRATFGDTGPGNGRAQTQIAAAYDKFRAFGL</sequence>
<dbReference type="SUPFAM" id="SSF53955">
    <property type="entry name" value="Lysozyme-like"/>
    <property type="match status" value="1"/>
</dbReference>
<keyword evidence="4" id="KW-0966">Cell projection</keyword>
<name>A0A0L1KI18_9SPHN</name>
<dbReference type="Gene3D" id="1.10.530.10">
    <property type="match status" value="1"/>
</dbReference>
<dbReference type="STRING" id="1306953.J121_1056"/>
<keyword evidence="4" id="KW-0969">Cilium</keyword>
<dbReference type="RefSeq" id="WP_228135165.1">
    <property type="nucleotide sequence ID" value="NZ_JYNE01000008.1"/>
</dbReference>
<feature type="domain" description="Transglycosylase SLT" evidence="3">
    <location>
        <begin position="15"/>
        <end position="65"/>
    </location>
</feature>
<keyword evidence="4" id="KW-0282">Flagellum</keyword>
<gene>
    <name evidence="4" type="ORF">J121_1056</name>
</gene>
<evidence type="ECO:0000256" key="1">
    <source>
        <dbReference type="ARBA" id="ARBA00009387"/>
    </source>
</evidence>
<organism evidence="4 5">
    <name type="scientific">Qipengyuania citrea LAMA 915</name>
    <dbReference type="NCBI Taxonomy" id="1306953"/>
    <lineage>
        <taxon>Bacteria</taxon>
        <taxon>Pseudomonadati</taxon>
        <taxon>Pseudomonadota</taxon>
        <taxon>Alphaproteobacteria</taxon>
        <taxon>Sphingomonadales</taxon>
        <taxon>Erythrobacteraceae</taxon>
        <taxon>Qipengyuania</taxon>
    </lineage>
</organism>
<dbReference type="Proteomes" id="UP000037446">
    <property type="component" value="Unassembled WGS sequence"/>
</dbReference>
<protein>
    <submittedName>
        <fullName evidence="4">Flagellar protein FlgJ peptidoglycan hydrolase</fullName>
    </submittedName>
</protein>
<dbReference type="PATRIC" id="fig|1306953.7.peg.1083"/>
<reference evidence="4" key="1">
    <citation type="submission" date="2015-02" db="EMBL/GenBank/DDBJ databases">
        <authorList>
            <person name="Chooi Y.-H."/>
        </authorList>
    </citation>
    <scope>NUCLEOTIDE SEQUENCE [LARGE SCALE GENOMIC DNA]</scope>
    <source>
        <strain evidence="4">LAMA 915</strain>
    </source>
</reference>
<comment type="similarity">
    <text evidence="1">Belongs to the virb1 family.</text>
</comment>
<evidence type="ECO:0000313" key="5">
    <source>
        <dbReference type="Proteomes" id="UP000037446"/>
    </source>
</evidence>
<proteinExistence type="inferred from homology"/>
<evidence type="ECO:0000259" key="3">
    <source>
        <dbReference type="Pfam" id="PF01464"/>
    </source>
</evidence>
<evidence type="ECO:0000313" key="4">
    <source>
        <dbReference type="EMBL" id="KNH03477.1"/>
    </source>
</evidence>
<dbReference type="InterPro" id="IPR023346">
    <property type="entry name" value="Lysozyme-like_dom_sf"/>
</dbReference>